<organism evidence="1">
    <name type="scientific">Pseudomonas phage RVTF4</name>
    <dbReference type="NCBI Taxonomy" id="3236931"/>
    <lineage>
        <taxon>Viruses</taxon>
    </lineage>
</organism>
<accession>A0AB39CCS7</accession>
<name>A0AB39CCS7_9VIRU</name>
<reference evidence="1" key="1">
    <citation type="submission" date="2024-07" db="EMBL/GenBank/DDBJ databases">
        <authorList>
            <person name="Bringhurst R.M."/>
            <person name="Homer T.E."/>
        </authorList>
    </citation>
    <scope>NUCLEOTIDE SEQUENCE</scope>
</reference>
<sequence length="113" mass="13493">MYVLRAYGVDQFGDIDVYATPEIRCALRHWVISVVMNHLAGNESCCLVEEIHYALDYYSNRTFYSNAPEYVDHVVQELIKYYHRFFDYICRYDIVHYDLTTSFHEGVFLVTRD</sequence>
<dbReference type="EMBL" id="PQ015378">
    <property type="protein sequence ID" value="XDJ14679.1"/>
    <property type="molecule type" value="Genomic_DNA"/>
</dbReference>
<protein>
    <submittedName>
        <fullName evidence="1">Uncharacterized protein</fullName>
    </submittedName>
</protein>
<proteinExistence type="predicted"/>
<evidence type="ECO:0000313" key="1">
    <source>
        <dbReference type="EMBL" id="XDJ14679.1"/>
    </source>
</evidence>